<keyword evidence="1" id="KW-1133">Transmembrane helix</keyword>
<gene>
    <name evidence="2" type="ORF">RFI_29827</name>
</gene>
<dbReference type="AlphaFoldDB" id="X6M1T1"/>
<name>X6M1T1_RETFI</name>
<protein>
    <submittedName>
        <fullName evidence="2">Uncharacterized protein</fullName>
    </submittedName>
</protein>
<comment type="caution">
    <text evidence="2">The sequence shown here is derived from an EMBL/GenBank/DDBJ whole genome shotgun (WGS) entry which is preliminary data.</text>
</comment>
<keyword evidence="1" id="KW-0812">Transmembrane</keyword>
<feature type="transmembrane region" description="Helical" evidence="1">
    <location>
        <begin position="7"/>
        <end position="27"/>
    </location>
</feature>
<keyword evidence="1" id="KW-0472">Membrane</keyword>
<keyword evidence="3" id="KW-1185">Reference proteome</keyword>
<reference evidence="2 3" key="1">
    <citation type="journal article" date="2013" name="Curr. Biol.">
        <title>The Genome of the Foraminiferan Reticulomyxa filosa.</title>
        <authorList>
            <person name="Glockner G."/>
            <person name="Hulsmann N."/>
            <person name="Schleicher M."/>
            <person name="Noegel A.A."/>
            <person name="Eichinger L."/>
            <person name="Gallinger C."/>
            <person name="Pawlowski J."/>
            <person name="Sierra R."/>
            <person name="Euteneuer U."/>
            <person name="Pillet L."/>
            <person name="Moustafa A."/>
            <person name="Platzer M."/>
            <person name="Groth M."/>
            <person name="Szafranski K."/>
            <person name="Schliwa M."/>
        </authorList>
    </citation>
    <scope>NUCLEOTIDE SEQUENCE [LARGE SCALE GENOMIC DNA]</scope>
</reference>
<dbReference type="EMBL" id="ASPP01026036">
    <property type="protein sequence ID" value="ETO07566.1"/>
    <property type="molecule type" value="Genomic_DNA"/>
</dbReference>
<evidence type="ECO:0000313" key="3">
    <source>
        <dbReference type="Proteomes" id="UP000023152"/>
    </source>
</evidence>
<accession>X6M1T1</accession>
<dbReference type="Proteomes" id="UP000023152">
    <property type="component" value="Unassembled WGS sequence"/>
</dbReference>
<proteinExistence type="predicted"/>
<organism evidence="2 3">
    <name type="scientific">Reticulomyxa filosa</name>
    <dbReference type="NCBI Taxonomy" id="46433"/>
    <lineage>
        <taxon>Eukaryota</taxon>
        <taxon>Sar</taxon>
        <taxon>Rhizaria</taxon>
        <taxon>Retaria</taxon>
        <taxon>Foraminifera</taxon>
        <taxon>Monothalamids</taxon>
        <taxon>Reticulomyxidae</taxon>
        <taxon>Reticulomyxa</taxon>
    </lineage>
</organism>
<evidence type="ECO:0000256" key="1">
    <source>
        <dbReference type="SAM" id="Phobius"/>
    </source>
</evidence>
<evidence type="ECO:0000313" key="2">
    <source>
        <dbReference type="EMBL" id="ETO07566.1"/>
    </source>
</evidence>
<sequence length="112" mass="13369">MQSNIRTFSIVIYMVILILHDSIQLLIATNRPQHLFHIIHILHIRNTIAKKNKTDTMEKNNQSPNEKEVCYCVYMKKKITQLGTKKKIIRKKEEWKQVIHYINKASPMMHDK</sequence>